<gene>
    <name evidence="2" type="ORF">SAMN05216290_0629</name>
</gene>
<reference evidence="3" key="1">
    <citation type="submission" date="2016-10" db="EMBL/GenBank/DDBJ databases">
        <authorList>
            <person name="Varghese N."/>
            <person name="Submissions S."/>
        </authorList>
    </citation>
    <scope>NUCLEOTIDE SEQUENCE [LARGE SCALE GENOMIC DNA]</scope>
    <source>
        <strain evidence="3">CGMCC 1.12402</strain>
    </source>
</reference>
<proteinExistence type="predicted"/>
<accession>A0A1I0MSC8</accession>
<sequence length="71" mass="7664">MKKHLKKVALGFAVAGLFAFTNSFACDWNPSDPNTRRGTCTGGGEGGGNYCELIVTPYYSCTVVQIIEVEE</sequence>
<name>A0A1I0MSC8_9BACT</name>
<keyword evidence="3" id="KW-1185">Reference proteome</keyword>
<dbReference type="AlphaFoldDB" id="A0A1I0MSC8"/>
<evidence type="ECO:0008006" key="4">
    <source>
        <dbReference type="Google" id="ProtNLM"/>
    </source>
</evidence>
<protein>
    <recommendedName>
        <fullName evidence="4">DUF3551 domain-containing protein</fullName>
    </recommendedName>
</protein>
<dbReference type="STRING" id="1267423.SAMN05216290_0629"/>
<feature type="signal peptide" evidence="1">
    <location>
        <begin position="1"/>
        <end position="25"/>
    </location>
</feature>
<feature type="chain" id="PRO_5011475061" description="DUF3551 domain-containing protein" evidence="1">
    <location>
        <begin position="26"/>
        <end position="71"/>
    </location>
</feature>
<dbReference type="GeneID" id="99985378"/>
<evidence type="ECO:0000256" key="1">
    <source>
        <dbReference type="SAM" id="SignalP"/>
    </source>
</evidence>
<dbReference type="EMBL" id="FOIR01000001">
    <property type="protein sequence ID" value="SEV91078.1"/>
    <property type="molecule type" value="Genomic_DNA"/>
</dbReference>
<keyword evidence="1" id="KW-0732">Signal</keyword>
<evidence type="ECO:0000313" key="2">
    <source>
        <dbReference type="EMBL" id="SEV91078.1"/>
    </source>
</evidence>
<dbReference type="RefSeq" id="WP_090256929.1">
    <property type="nucleotide sequence ID" value="NZ_FOIR01000001.1"/>
</dbReference>
<evidence type="ECO:0000313" key="3">
    <source>
        <dbReference type="Proteomes" id="UP000199437"/>
    </source>
</evidence>
<organism evidence="2 3">
    <name type="scientific">Roseivirga pacifica</name>
    <dbReference type="NCBI Taxonomy" id="1267423"/>
    <lineage>
        <taxon>Bacteria</taxon>
        <taxon>Pseudomonadati</taxon>
        <taxon>Bacteroidota</taxon>
        <taxon>Cytophagia</taxon>
        <taxon>Cytophagales</taxon>
        <taxon>Roseivirgaceae</taxon>
        <taxon>Roseivirga</taxon>
    </lineage>
</organism>
<dbReference type="Proteomes" id="UP000199437">
    <property type="component" value="Unassembled WGS sequence"/>
</dbReference>